<dbReference type="Gene3D" id="3.80.30.20">
    <property type="entry name" value="tm_1862 like domain"/>
    <property type="match status" value="1"/>
</dbReference>
<comment type="catalytic activity">
    <reaction evidence="8">
        <text>L-aspartate(89)-[ribosomal protein uS12]-hydrogen + (sulfur carrier)-SH + AH2 + 2 S-adenosyl-L-methionine = 3-methylsulfanyl-L-aspartate(89)-[ribosomal protein uS12]-hydrogen + (sulfur carrier)-H + 5'-deoxyadenosine + L-methionine + A + S-adenosyl-L-homocysteine + 2 H(+)</text>
        <dbReference type="Rhea" id="RHEA:37087"/>
        <dbReference type="Rhea" id="RHEA-COMP:10460"/>
        <dbReference type="Rhea" id="RHEA-COMP:10461"/>
        <dbReference type="Rhea" id="RHEA-COMP:14737"/>
        <dbReference type="Rhea" id="RHEA-COMP:14739"/>
        <dbReference type="ChEBI" id="CHEBI:13193"/>
        <dbReference type="ChEBI" id="CHEBI:15378"/>
        <dbReference type="ChEBI" id="CHEBI:17319"/>
        <dbReference type="ChEBI" id="CHEBI:17499"/>
        <dbReference type="ChEBI" id="CHEBI:29917"/>
        <dbReference type="ChEBI" id="CHEBI:29961"/>
        <dbReference type="ChEBI" id="CHEBI:57844"/>
        <dbReference type="ChEBI" id="CHEBI:57856"/>
        <dbReference type="ChEBI" id="CHEBI:59789"/>
        <dbReference type="ChEBI" id="CHEBI:64428"/>
        <dbReference type="ChEBI" id="CHEBI:73599"/>
        <dbReference type="EC" id="2.8.4.4"/>
    </reaction>
</comment>
<dbReference type="InterPro" id="IPR005840">
    <property type="entry name" value="Ribosomal_uS12_MeSTrfase_RimO"/>
</dbReference>
<keyword evidence="3 8" id="KW-0808">Transferase</keyword>
<dbReference type="InterPro" id="IPR006638">
    <property type="entry name" value="Elp3/MiaA/NifB-like_rSAM"/>
</dbReference>
<keyword evidence="12" id="KW-0689">Ribosomal protein</keyword>
<evidence type="ECO:0000313" key="12">
    <source>
        <dbReference type="EMBL" id="ADO83065.1"/>
    </source>
</evidence>
<dbReference type="Gene3D" id="2.40.50.140">
    <property type="entry name" value="Nucleic acid-binding proteins"/>
    <property type="match status" value="1"/>
</dbReference>
<evidence type="ECO:0000256" key="6">
    <source>
        <dbReference type="ARBA" id="ARBA00023004"/>
    </source>
</evidence>
<dbReference type="InterPro" id="IPR012340">
    <property type="entry name" value="NA-bd_OB-fold"/>
</dbReference>
<dbReference type="InterPro" id="IPR013848">
    <property type="entry name" value="Methylthiotransferase_N"/>
</dbReference>
<keyword evidence="1 8" id="KW-0004">4Fe-4S</keyword>
<dbReference type="PROSITE" id="PS51449">
    <property type="entry name" value="MTTASE_N"/>
    <property type="match status" value="1"/>
</dbReference>
<dbReference type="OrthoDB" id="9805215at2"/>
<dbReference type="SUPFAM" id="SSF102114">
    <property type="entry name" value="Radical SAM enzymes"/>
    <property type="match status" value="1"/>
</dbReference>
<dbReference type="STRING" id="572544.Ilyop_1284"/>
<dbReference type="Pfam" id="PF00919">
    <property type="entry name" value="UPF0004"/>
    <property type="match status" value="1"/>
</dbReference>
<feature type="domain" description="Radical SAM core" evidence="11">
    <location>
        <begin position="141"/>
        <end position="372"/>
    </location>
</feature>
<evidence type="ECO:0000256" key="2">
    <source>
        <dbReference type="ARBA" id="ARBA00022490"/>
    </source>
</evidence>
<dbReference type="InterPro" id="IPR038135">
    <property type="entry name" value="Methylthiotransferase_N_sf"/>
</dbReference>
<feature type="binding site" evidence="8">
    <location>
        <position position="10"/>
    </location>
    <ligand>
        <name>[4Fe-4S] cluster</name>
        <dbReference type="ChEBI" id="CHEBI:49883"/>
        <label>1</label>
    </ligand>
</feature>
<dbReference type="GO" id="GO:0005829">
    <property type="term" value="C:cytosol"/>
    <property type="evidence" value="ECO:0007669"/>
    <property type="project" value="TreeGrafter"/>
</dbReference>
<evidence type="ECO:0000259" key="11">
    <source>
        <dbReference type="PROSITE" id="PS51918"/>
    </source>
</evidence>
<dbReference type="GO" id="GO:0103039">
    <property type="term" value="F:protein methylthiotransferase activity"/>
    <property type="evidence" value="ECO:0007669"/>
    <property type="project" value="UniProtKB-EC"/>
</dbReference>
<dbReference type="InterPro" id="IPR058240">
    <property type="entry name" value="rSAM_sf"/>
</dbReference>
<evidence type="ECO:0000256" key="3">
    <source>
        <dbReference type="ARBA" id="ARBA00022679"/>
    </source>
</evidence>
<evidence type="ECO:0000256" key="4">
    <source>
        <dbReference type="ARBA" id="ARBA00022691"/>
    </source>
</evidence>
<evidence type="ECO:0000256" key="7">
    <source>
        <dbReference type="ARBA" id="ARBA00023014"/>
    </source>
</evidence>
<dbReference type="EC" id="2.8.4.4" evidence="8"/>
<evidence type="ECO:0000313" key="13">
    <source>
        <dbReference type="Proteomes" id="UP000006875"/>
    </source>
</evidence>
<dbReference type="SFLD" id="SFLDF00274">
    <property type="entry name" value="ribosomal_protein_S12_methylth"/>
    <property type="match status" value="1"/>
</dbReference>
<feature type="binding site" evidence="8">
    <location>
        <position position="47"/>
    </location>
    <ligand>
        <name>[4Fe-4S] cluster</name>
        <dbReference type="ChEBI" id="CHEBI:49883"/>
        <label>1</label>
    </ligand>
</feature>
<dbReference type="Proteomes" id="UP000006875">
    <property type="component" value="Chromosome"/>
</dbReference>
<organism evidence="12 13">
    <name type="scientific">Ilyobacter polytropus (strain ATCC 51220 / DSM 2926 / LMG 16218 / CuHBu1)</name>
    <dbReference type="NCBI Taxonomy" id="572544"/>
    <lineage>
        <taxon>Bacteria</taxon>
        <taxon>Fusobacteriati</taxon>
        <taxon>Fusobacteriota</taxon>
        <taxon>Fusobacteriia</taxon>
        <taxon>Fusobacteriales</taxon>
        <taxon>Fusobacteriaceae</taxon>
        <taxon>Ilyobacter</taxon>
    </lineage>
</organism>
<dbReference type="Gene3D" id="3.40.50.12160">
    <property type="entry name" value="Methylthiotransferase, N-terminal domain"/>
    <property type="match status" value="1"/>
</dbReference>
<dbReference type="eggNOG" id="COG0621">
    <property type="taxonomic scope" value="Bacteria"/>
</dbReference>
<dbReference type="PROSITE" id="PS01278">
    <property type="entry name" value="MTTASE_RADICAL"/>
    <property type="match status" value="1"/>
</dbReference>
<keyword evidence="12" id="KW-0687">Ribonucleoprotein</keyword>
<dbReference type="NCBIfam" id="TIGR00089">
    <property type="entry name" value="MiaB/RimO family radical SAM methylthiotransferase"/>
    <property type="match status" value="1"/>
</dbReference>
<dbReference type="SFLD" id="SFLDG01061">
    <property type="entry name" value="methylthiotransferase"/>
    <property type="match status" value="1"/>
</dbReference>
<feature type="domain" description="TRAM" evidence="9">
    <location>
        <begin position="374"/>
        <end position="442"/>
    </location>
</feature>
<dbReference type="InterPro" id="IPR020612">
    <property type="entry name" value="Methylthiotransferase_CS"/>
</dbReference>
<dbReference type="GO" id="GO:0035599">
    <property type="term" value="F:aspartic acid methylthiotransferase activity"/>
    <property type="evidence" value="ECO:0007669"/>
    <property type="project" value="TreeGrafter"/>
</dbReference>
<dbReference type="PROSITE" id="PS50926">
    <property type="entry name" value="TRAM"/>
    <property type="match status" value="1"/>
</dbReference>
<dbReference type="HAMAP" id="MF_01865">
    <property type="entry name" value="MTTase_RimO"/>
    <property type="match status" value="1"/>
</dbReference>
<feature type="binding site" evidence="8">
    <location>
        <position position="162"/>
    </location>
    <ligand>
        <name>[4Fe-4S] cluster</name>
        <dbReference type="ChEBI" id="CHEBI:49883"/>
        <label>2</label>
        <note>4Fe-4S-S-AdoMet</note>
    </ligand>
</feature>
<dbReference type="GO" id="GO:0046872">
    <property type="term" value="F:metal ion binding"/>
    <property type="evidence" value="ECO:0007669"/>
    <property type="project" value="UniProtKB-KW"/>
</dbReference>
<dbReference type="PROSITE" id="PS51918">
    <property type="entry name" value="RADICAL_SAM"/>
    <property type="match status" value="1"/>
</dbReference>
<evidence type="ECO:0000259" key="9">
    <source>
        <dbReference type="PROSITE" id="PS50926"/>
    </source>
</evidence>
<dbReference type="FunFam" id="3.80.30.20:FF:000001">
    <property type="entry name" value="tRNA-2-methylthio-N(6)-dimethylallyladenosine synthase 2"/>
    <property type="match status" value="1"/>
</dbReference>
<dbReference type="InterPro" id="IPR023404">
    <property type="entry name" value="rSAM_horseshoe"/>
</dbReference>
<feature type="binding site" evidence="8">
    <location>
        <position position="81"/>
    </location>
    <ligand>
        <name>[4Fe-4S] cluster</name>
        <dbReference type="ChEBI" id="CHEBI:49883"/>
        <label>1</label>
    </ligand>
</feature>
<accession>E3H9F6</accession>
<evidence type="ECO:0000256" key="5">
    <source>
        <dbReference type="ARBA" id="ARBA00022723"/>
    </source>
</evidence>
<evidence type="ECO:0000256" key="1">
    <source>
        <dbReference type="ARBA" id="ARBA00022485"/>
    </source>
</evidence>
<dbReference type="AlphaFoldDB" id="E3H9F6"/>
<dbReference type="GO" id="GO:0006400">
    <property type="term" value="P:tRNA modification"/>
    <property type="evidence" value="ECO:0007669"/>
    <property type="project" value="InterPro"/>
</dbReference>
<dbReference type="KEGG" id="ipo:Ilyop_1284"/>
<dbReference type="CDD" id="cd01335">
    <property type="entry name" value="Radical_SAM"/>
    <property type="match status" value="1"/>
</dbReference>
<keyword evidence="2 8" id="KW-0963">Cytoplasm</keyword>
<keyword evidence="13" id="KW-1185">Reference proteome</keyword>
<dbReference type="InterPro" id="IPR005839">
    <property type="entry name" value="Methylthiotransferase"/>
</dbReference>
<dbReference type="SFLD" id="SFLDG01082">
    <property type="entry name" value="B12-binding_domain_containing"/>
    <property type="match status" value="1"/>
</dbReference>
<comment type="subcellular location">
    <subcellularLocation>
        <location evidence="8">Cytoplasm</location>
    </subcellularLocation>
</comment>
<feature type="domain" description="MTTase N-terminal" evidence="10">
    <location>
        <begin position="1"/>
        <end position="118"/>
    </location>
</feature>
<dbReference type="NCBIfam" id="TIGR01125">
    <property type="entry name" value="30S ribosomal protein S12 methylthiotransferase RimO"/>
    <property type="match status" value="1"/>
</dbReference>
<dbReference type="SFLD" id="SFLDS00029">
    <property type="entry name" value="Radical_SAM"/>
    <property type="match status" value="1"/>
</dbReference>
<reference evidence="12 13" key="1">
    <citation type="journal article" date="2010" name="Stand. Genomic Sci.">
        <title>Complete genome sequence of Ilyobacter polytropus type strain (CuHbu1).</title>
        <authorList>
            <person name="Sikorski J."/>
            <person name="Chertkov O."/>
            <person name="Lapidus A."/>
            <person name="Nolan M."/>
            <person name="Lucas S."/>
            <person name="Del Rio T.G."/>
            <person name="Tice H."/>
            <person name="Cheng J.F."/>
            <person name="Tapia R."/>
            <person name="Han C."/>
            <person name="Goodwin L."/>
            <person name="Pitluck S."/>
            <person name="Liolios K."/>
            <person name="Ivanova N."/>
            <person name="Mavromatis K."/>
            <person name="Mikhailova N."/>
            <person name="Pati A."/>
            <person name="Chen A."/>
            <person name="Palaniappan K."/>
            <person name="Land M."/>
            <person name="Hauser L."/>
            <person name="Chang Y.J."/>
            <person name="Jeffries C.D."/>
            <person name="Brambilla E."/>
            <person name="Yasawong M."/>
            <person name="Rohde M."/>
            <person name="Pukall R."/>
            <person name="Spring S."/>
            <person name="Goker M."/>
            <person name="Woyke T."/>
            <person name="Bristow J."/>
            <person name="Eisen J.A."/>
            <person name="Markowitz V."/>
            <person name="Hugenholtz P."/>
            <person name="Kyrpides N.C."/>
            <person name="Klenk H.P."/>
        </authorList>
    </citation>
    <scope>NUCLEOTIDE SEQUENCE [LARGE SCALE GENOMIC DNA]</scope>
    <source>
        <strain evidence="13">ATCC 51220 / DSM 2926 / LMG 16218 / CuHBu1</strain>
    </source>
</reference>
<name>E3H9F6_ILYPC</name>
<gene>
    <name evidence="8" type="primary">rimO</name>
    <name evidence="12" type="ordered locus">Ilyop_1284</name>
</gene>
<comment type="cofactor">
    <cofactor evidence="8">
        <name>[4Fe-4S] cluster</name>
        <dbReference type="ChEBI" id="CHEBI:49883"/>
    </cofactor>
    <text evidence="8">Binds 2 [4Fe-4S] clusters. One cluster is coordinated with 3 cysteines and an exchangeable S-adenosyl-L-methionine.</text>
</comment>
<dbReference type="PANTHER" id="PTHR43837:SF1">
    <property type="entry name" value="RIBOSOMAL PROTEIN US12 METHYLTHIOTRANSFERASE RIMO"/>
    <property type="match status" value="1"/>
</dbReference>
<proteinExistence type="inferred from homology"/>
<sequence>MKLALISLGCSKNLVDSENLIGIMVNKKGFEITTDIEDADIALINTCGFIGDAKEESIQTILEIGEYKRGGNLKKIIVAGCLAQRYAQEIINEMPEVDAVIGTGEIDKIEEVVDEVLAGRKIIKSESLEFLANADTDRILTTHPHTAYLKIAEGCNRRCTYCIIPKLRGDLRSRNIEDIVEEAQRLAAGGVREINLLAQETTEYGIDLYKKKALPDVMKALSKVEGIEWIRTYYMFPNSITDELIETMKKEEKVCNYFDVPVQHVSDSVLRNMGRAKTGQQIKDLLYKIRREIPDATIRTTVIVGFPGETEEDFIELKEFVKEFKFDYVGVFKYSREEDTVAHDMDEQIDEEVKHRRWMELTNLQSEIAEIKNREFIGKTVEVIIDTVSSESEYMLEGRTRGQALEIDGKILTNDGTAKQGEIVKVKIEQNFDYDLLGAIVENEDTVK</sequence>
<evidence type="ECO:0000259" key="10">
    <source>
        <dbReference type="PROSITE" id="PS51449"/>
    </source>
</evidence>
<dbReference type="EMBL" id="CP002281">
    <property type="protein sequence ID" value="ADO83065.1"/>
    <property type="molecule type" value="Genomic_DNA"/>
</dbReference>
<keyword evidence="4 8" id="KW-0949">S-adenosyl-L-methionine</keyword>
<dbReference type="GO" id="GO:0051539">
    <property type="term" value="F:4 iron, 4 sulfur cluster binding"/>
    <property type="evidence" value="ECO:0007669"/>
    <property type="project" value="UniProtKB-UniRule"/>
</dbReference>
<evidence type="ECO:0000256" key="8">
    <source>
        <dbReference type="HAMAP-Rule" id="MF_01865"/>
    </source>
</evidence>
<comment type="function">
    <text evidence="8">Catalyzes the methylthiolation of an aspartic acid residue of ribosomal protein uS12.</text>
</comment>
<dbReference type="Pfam" id="PF04055">
    <property type="entry name" value="Radical_SAM"/>
    <property type="match status" value="1"/>
</dbReference>
<comment type="similarity">
    <text evidence="8">Belongs to the methylthiotransferase family. RimO subfamily.</text>
</comment>
<dbReference type="InterPro" id="IPR007197">
    <property type="entry name" value="rSAM"/>
</dbReference>
<dbReference type="HOGENOM" id="CLU_018697_0_1_0"/>
<dbReference type="PANTHER" id="PTHR43837">
    <property type="entry name" value="RIBOSOMAL PROTEIN S12 METHYLTHIOTRANSFERASE RIMO"/>
    <property type="match status" value="1"/>
</dbReference>
<protein>
    <recommendedName>
        <fullName evidence="8">Ribosomal protein uS12 methylthiotransferase RimO</fullName>
        <shortName evidence="8">uS12 MTTase</shortName>
        <shortName evidence="8">uS12 methylthiotransferase</shortName>
        <ecNumber evidence="8">2.8.4.4</ecNumber>
    </recommendedName>
    <alternativeName>
        <fullName evidence="8">Ribosomal protein uS12 (aspartate-C(3))-methylthiotransferase</fullName>
    </alternativeName>
    <alternativeName>
        <fullName evidence="8">Ribosome maturation factor RimO</fullName>
    </alternativeName>
</protein>
<dbReference type="InterPro" id="IPR002792">
    <property type="entry name" value="TRAM_dom"/>
</dbReference>
<feature type="binding site" evidence="8">
    <location>
        <position position="159"/>
    </location>
    <ligand>
        <name>[4Fe-4S] cluster</name>
        <dbReference type="ChEBI" id="CHEBI:49883"/>
        <label>2</label>
        <note>4Fe-4S-S-AdoMet</note>
    </ligand>
</feature>
<keyword evidence="6 8" id="KW-0408">Iron</keyword>
<keyword evidence="5 8" id="KW-0479">Metal-binding</keyword>
<dbReference type="RefSeq" id="WP_013387732.1">
    <property type="nucleotide sequence ID" value="NC_014632.1"/>
</dbReference>
<dbReference type="GO" id="GO:0005840">
    <property type="term" value="C:ribosome"/>
    <property type="evidence" value="ECO:0007669"/>
    <property type="project" value="UniProtKB-KW"/>
</dbReference>
<dbReference type="Pfam" id="PF18693">
    <property type="entry name" value="TRAM_2"/>
    <property type="match status" value="1"/>
</dbReference>
<dbReference type="SMART" id="SM00729">
    <property type="entry name" value="Elp3"/>
    <property type="match status" value="1"/>
</dbReference>
<keyword evidence="7 8" id="KW-0411">Iron-sulfur</keyword>
<feature type="binding site" evidence="8">
    <location>
        <position position="155"/>
    </location>
    <ligand>
        <name>[4Fe-4S] cluster</name>
        <dbReference type="ChEBI" id="CHEBI:49883"/>
        <label>2</label>
        <note>4Fe-4S-S-AdoMet</note>
    </ligand>
</feature>